<dbReference type="EMBL" id="KZ308520">
    <property type="protein sequence ID" value="KAG8230960.1"/>
    <property type="molecule type" value="Genomic_DNA"/>
</dbReference>
<dbReference type="PANTHER" id="PTHR47537">
    <property type="entry name" value="CUBILIN"/>
    <property type="match status" value="1"/>
</dbReference>
<dbReference type="SUPFAM" id="SSF49854">
    <property type="entry name" value="Spermadhesin, CUB domain"/>
    <property type="match status" value="2"/>
</dbReference>
<evidence type="ECO:0000256" key="1">
    <source>
        <dbReference type="ARBA" id="ARBA00023157"/>
    </source>
</evidence>
<gene>
    <name evidence="5" type="ORF">J437_LFUL003918</name>
</gene>
<dbReference type="PANTHER" id="PTHR47537:SF3">
    <property type="entry name" value="CUB DOMAIN-CONTAINING PROTEIN"/>
    <property type="match status" value="1"/>
</dbReference>
<dbReference type="Pfam" id="PF00431">
    <property type="entry name" value="CUB"/>
    <property type="match status" value="1"/>
</dbReference>
<dbReference type="InterPro" id="IPR035914">
    <property type="entry name" value="Sperma_CUB_dom_sf"/>
</dbReference>
<dbReference type="GO" id="GO:0005886">
    <property type="term" value="C:plasma membrane"/>
    <property type="evidence" value="ECO:0007669"/>
    <property type="project" value="TreeGrafter"/>
</dbReference>
<dbReference type="AlphaFoldDB" id="A0A8K0P0A8"/>
<comment type="caution">
    <text evidence="5">The sequence shown here is derived from an EMBL/GenBank/DDBJ whole genome shotgun (WGS) entry which is preliminary data.</text>
</comment>
<dbReference type="InterPro" id="IPR053207">
    <property type="entry name" value="Non-NMDA_GluR_Accessory"/>
</dbReference>
<keyword evidence="1" id="KW-1015">Disulfide bond</keyword>
<accession>A0A8K0P0A8</accession>
<organism evidence="5 6">
    <name type="scientific">Ladona fulva</name>
    <name type="common">Scarce chaser dragonfly</name>
    <name type="synonym">Libellula fulva</name>
    <dbReference type="NCBI Taxonomy" id="123851"/>
    <lineage>
        <taxon>Eukaryota</taxon>
        <taxon>Metazoa</taxon>
        <taxon>Ecdysozoa</taxon>
        <taxon>Arthropoda</taxon>
        <taxon>Hexapoda</taxon>
        <taxon>Insecta</taxon>
        <taxon>Pterygota</taxon>
        <taxon>Palaeoptera</taxon>
        <taxon>Odonata</taxon>
        <taxon>Epiprocta</taxon>
        <taxon>Anisoptera</taxon>
        <taxon>Libelluloidea</taxon>
        <taxon>Libellulidae</taxon>
        <taxon>Ladona</taxon>
    </lineage>
</organism>
<dbReference type="Gene3D" id="2.60.120.290">
    <property type="entry name" value="Spermadhesin, CUB domain"/>
    <property type="match status" value="2"/>
</dbReference>
<dbReference type="OrthoDB" id="10063988at2759"/>
<feature type="domain" description="CUB" evidence="4">
    <location>
        <begin position="38"/>
        <end position="153"/>
    </location>
</feature>
<reference evidence="5" key="1">
    <citation type="submission" date="2013-04" db="EMBL/GenBank/DDBJ databases">
        <authorList>
            <person name="Qu J."/>
            <person name="Murali S.C."/>
            <person name="Bandaranaike D."/>
            <person name="Bellair M."/>
            <person name="Blankenburg K."/>
            <person name="Chao H."/>
            <person name="Dinh H."/>
            <person name="Doddapaneni H."/>
            <person name="Downs B."/>
            <person name="Dugan-Rocha S."/>
            <person name="Elkadiri S."/>
            <person name="Gnanaolivu R.D."/>
            <person name="Hernandez B."/>
            <person name="Javaid M."/>
            <person name="Jayaseelan J.C."/>
            <person name="Lee S."/>
            <person name="Li M."/>
            <person name="Ming W."/>
            <person name="Munidasa M."/>
            <person name="Muniz J."/>
            <person name="Nguyen L."/>
            <person name="Ongeri F."/>
            <person name="Osuji N."/>
            <person name="Pu L.-L."/>
            <person name="Puazo M."/>
            <person name="Qu C."/>
            <person name="Quiroz J."/>
            <person name="Raj R."/>
            <person name="Weissenberger G."/>
            <person name="Xin Y."/>
            <person name="Zou X."/>
            <person name="Han Y."/>
            <person name="Richards S."/>
            <person name="Worley K."/>
            <person name="Muzny D."/>
            <person name="Gibbs R."/>
        </authorList>
    </citation>
    <scope>NUCLEOTIDE SEQUENCE</scope>
    <source>
        <strain evidence="5">Sampled in the wild</strain>
    </source>
</reference>
<reference evidence="5" key="2">
    <citation type="submission" date="2017-10" db="EMBL/GenBank/DDBJ databases">
        <title>Ladona fulva Genome sequencing and assembly.</title>
        <authorList>
            <person name="Murali S."/>
            <person name="Richards S."/>
            <person name="Bandaranaike D."/>
            <person name="Bellair M."/>
            <person name="Blankenburg K."/>
            <person name="Chao H."/>
            <person name="Dinh H."/>
            <person name="Doddapaneni H."/>
            <person name="Dugan-Rocha S."/>
            <person name="Elkadiri S."/>
            <person name="Gnanaolivu R."/>
            <person name="Hernandez B."/>
            <person name="Skinner E."/>
            <person name="Javaid M."/>
            <person name="Lee S."/>
            <person name="Li M."/>
            <person name="Ming W."/>
            <person name="Munidasa M."/>
            <person name="Muniz J."/>
            <person name="Nguyen L."/>
            <person name="Hughes D."/>
            <person name="Osuji N."/>
            <person name="Pu L.-L."/>
            <person name="Puazo M."/>
            <person name="Qu C."/>
            <person name="Quiroz J."/>
            <person name="Raj R."/>
            <person name="Weissenberger G."/>
            <person name="Xin Y."/>
            <person name="Zou X."/>
            <person name="Han Y."/>
            <person name="Worley K."/>
            <person name="Muzny D."/>
            <person name="Gibbs R."/>
        </authorList>
    </citation>
    <scope>NUCLEOTIDE SEQUENCE</scope>
    <source>
        <strain evidence="5">Sampled in the wild</strain>
    </source>
</reference>
<dbReference type="Proteomes" id="UP000792457">
    <property type="component" value="Unassembled WGS sequence"/>
</dbReference>
<feature type="region of interest" description="Disordered" evidence="3">
    <location>
        <begin position="161"/>
        <end position="184"/>
    </location>
</feature>
<proteinExistence type="predicted"/>
<evidence type="ECO:0000313" key="5">
    <source>
        <dbReference type="EMBL" id="KAG8230960.1"/>
    </source>
</evidence>
<evidence type="ECO:0000313" key="6">
    <source>
        <dbReference type="Proteomes" id="UP000792457"/>
    </source>
</evidence>
<dbReference type="PROSITE" id="PS01180">
    <property type="entry name" value="CUB"/>
    <property type="match status" value="1"/>
</dbReference>
<feature type="non-terminal residue" evidence="5">
    <location>
        <position position="1"/>
    </location>
</feature>
<evidence type="ECO:0000259" key="4">
    <source>
        <dbReference type="PROSITE" id="PS01180"/>
    </source>
</evidence>
<sequence>MGIRRAAEVKNFYYASIFPMSQSKNIILSRIIDEYQKAKNRARPTAGCVLASPGHPGVYPPNRRCKYLVTTSSIRTRVNLTFTSLLLPYNHCETDYIAVYKGSTTSSPLLTKICGSRKSQVEYSGPNMLIEFSSGPPIPPYDYNGFVARLEFIEVPEETTITETSVRAPTKTTEPGLLMDENSSMPRRIPNTVCDFIYFGNATRSGHFDSRTKGWLQIPSEPHSPSSSPTPITCKLVFYGRNSDVVHISLFNYDLRAASCESSIEVFDGKMGKNGKCIQKICSPVTRYARDQSGRVAHYSWARRGFGFKANYKFEDENPCGERVKTEPS</sequence>
<dbReference type="InterPro" id="IPR000859">
    <property type="entry name" value="CUB_dom"/>
</dbReference>
<evidence type="ECO:0000256" key="2">
    <source>
        <dbReference type="PROSITE-ProRule" id="PRU00059"/>
    </source>
</evidence>
<dbReference type="CDD" id="cd00041">
    <property type="entry name" value="CUB"/>
    <property type="match status" value="1"/>
</dbReference>
<name>A0A8K0P0A8_LADFU</name>
<evidence type="ECO:0000256" key="3">
    <source>
        <dbReference type="SAM" id="MobiDB-lite"/>
    </source>
</evidence>
<comment type="caution">
    <text evidence="2">Lacks conserved residue(s) required for the propagation of feature annotation.</text>
</comment>
<keyword evidence="6" id="KW-1185">Reference proteome</keyword>
<dbReference type="SMART" id="SM00042">
    <property type="entry name" value="CUB"/>
    <property type="match status" value="1"/>
</dbReference>
<protein>
    <recommendedName>
        <fullName evidence="4">CUB domain-containing protein</fullName>
    </recommendedName>
</protein>